<dbReference type="EC" id="3.5.1.98" evidence="3"/>
<keyword evidence="5" id="KW-0378">Hydrolase</keyword>
<feature type="region of interest" description="Disordered" evidence="10">
    <location>
        <begin position="600"/>
        <end position="721"/>
    </location>
</feature>
<protein>
    <recommendedName>
        <fullName evidence="3">histone deacetylase</fullName>
        <ecNumber evidence="3">3.5.1.98</ecNumber>
    </recommendedName>
</protein>
<feature type="compositionally biased region" description="Basic and acidic residues" evidence="10">
    <location>
        <begin position="843"/>
        <end position="871"/>
    </location>
</feature>
<dbReference type="InterPro" id="IPR037138">
    <property type="entry name" value="His_deacetylse_dom_sf"/>
</dbReference>
<evidence type="ECO:0000256" key="6">
    <source>
        <dbReference type="ARBA" id="ARBA00022853"/>
    </source>
</evidence>
<evidence type="ECO:0000256" key="4">
    <source>
        <dbReference type="ARBA" id="ARBA00022491"/>
    </source>
</evidence>
<dbReference type="AlphaFoldDB" id="A0A0G4HS84"/>
<feature type="region of interest" description="Disordered" evidence="10">
    <location>
        <begin position="378"/>
        <end position="427"/>
    </location>
</feature>
<evidence type="ECO:0000256" key="3">
    <source>
        <dbReference type="ARBA" id="ARBA00012111"/>
    </source>
</evidence>
<evidence type="ECO:0000256" key="5">
    <source>
        <dbReference type="ARBA" id="ARBA00022801"/>
    </source>
</evidence>
<dbReference type="GO" id="GO:0141221">
    <property type="term" value="F:histone deacetylase activity, hydrolytic mechanism"/>
    <property type="evidence" value="ECO:0007669"/>
    <property type="project" value="UniProtKB-EC"/>
</dbReference>
<keyword evidence="7" id="KW-0805">Transcription regulation</keyword>
<feature type="domain" description="Histone deacetylase" evidence="11">
    <location>
        <begin position="29"/>
        <end position="342"/>
    </location>
</feature>
<reference evidence="12" key="1">
    <citation type="submission" date="2014-11" db="EMBL/GenBank/DDBJ databases">
        <authorList>
            <person name="Otto D Thomas"/>
            <person name="Naeem Raeece"/>
        </authorList>
    </citation>
    <scope>NUCLEOTIDE SEQUENCE</scope>
</reference>
<dbReference type="Pfam" id="PF00850">
    <property type="entry name" value="Hist_deacetyl"/>
    <property type="match status" value="1"/>
</dbReference>
<feature type="region of interest" description="Disordered" evidence="10">
    <location>
        <begin position="734"/>
        <end position="930"/>
    </location>
</feature>
<dbReference type="PANTHER" id="PTHR10625">
    <property type="entry name" value="HISTONE DEACETYLASE HDAC1-RELATED"/>
    <property type="match status" value="1"/>
</dbReference>
<sequence length="930" mass="98764">MSSSTHHQQVVAVAYEEDYCLKHEATRFHPEGPERLRAILKKLRESKLIHKLRKVKSRPATDEELTRVHDADYVQRLETLSSQLSEKGSSTKYPVKTDGNVPYITPVGADTYVCEHTAKAARLAAGNCVSLVNKLFADDAYSIRKGMALVRPPGHHAGRRSFQGFCFFNNVAVAAEHAVKAYGCKRVLIVDWDVHHGNGTQEIFYRDPHVWFLSVHRYGTKFFPGTGKGPEVGSAAGKGSNINVPLEKGFGDTDMFAVFQDVLLLSIHSIKPDFILVSCGFDAVEGDPLGECHVSPGLFAWMTKQVCVLADLYAKGRLMLVLEGGYNCSAVAECTSECVSALIESVENPVSRLLTSQQAAPGLALPSEARLSFSNDMCPSREKGGASLKAKNGGAEKEREKMGGETEGEREREVTPPSPCHSNTGSSLSVSDPCLLSPFHATRFALLKPPPHLSMIGGARLLTSSLFMHGGLLGSPAESVSPSQRAASASDADVLVLPPVVPSLVLTPGGGPGTLYPSPLPSVPISQLTGESVVVNEGEKAPPESSPGHLTLSLPLVPSVDGISLCSAPSCSHHTDHEEVSYSRGTWKILAEVCTHHATPPLCLPVPSAPPKKKKGRKMTNSATPSGSPHPSPSAISFTSPHASPRLLPDLDTTAWLKSAGDPSGSHMQTLPPSNAGPLVSKGSGGEQQEGDTNSDGVAFELSVSGDLNGPGSLFSSFPLTRTSKEGGEIQSLLQQKDKDKEERTTAATPSVSFQGPSCEEEGETEPGSGVAQTQGVRVVRRGGGDTRVSVPNQANPSRCLPNIATSSSDSVSSPQEEATGHGDASETAPKKKKKPNKKERQRQKERLQNGHQEKEKPPSAEDLEKEKEGGEALVETQGEQTPGGPAGCSSSRREKKLRGGRTAPACTSRGHAGALLDHSHRPEATCAVV</sequence>
<dbReference type="PANTHER" id="PTHR10625:SF5">
    <property type="entry name" value="HISTONE DEACETYLASE"/>
    <property type="match status" value="1"/>
</dbReference>
<dbReference type="InterPro" id="IPR000286">
    <property type="entry name" value="HDACs"/>
</dbReference>
<keyword evidence="4" id="KW-0678">Repressor</keyword>
<name>A0A0G4HS84_9ALVE</name>
<dbReference type="PRINTS" id="PR01270">
    <property type="entry name" value="HDASUPER"/>
</dbReference>
<evidence type="ECO:0000256" key="7">
    <source>
        <dbReference type="ARBA" id="ARBA00023015"/>
    </source>
</evidence>
<dbReference type="InterPro" id="IPR023801">
    <property type="entry name" value="His_deacetylse_dom"/>
</dbReference>
<evidence type="ECO:0000256" key="10">
    <source>
        <dbReference type="SAM" id="MobiDB-lite"/>
    </source>
</evidence>
<proteinExistence type="inferred from homology"/>
<dbReference type="InterPro" id="IPR023696">
    <property type="entry name" value="Ureohydrolase_dom_sf"/>
</dbReference>
<dbReference type="SUPFAM" id="SSF52768">
    <property type="entry name" value="Arginase/deacetylase"/>
    <property type="match status" value="1"/>
</dbReference>
<feature type="compositionally biased region" description="Basic and acidic residues" evidence="10">
    <location>
        <begin position="394"/>
        <end position="414"/>
    </location>
</feature>
<organism evidence="12">
    <name type="scientific">Chromera velia CCMP2878</name>
    <dbReference type="NCBI Taxonomy" id="1169474"/>
    <lineage>
        <taxon>Eukaryota</taxon>
        <taxon>Sar</taxon>
        <taxon>Alveolata</taxon>
        <taxon>Colpodellida</taxon>
        <taxon>Chromeraceae</taxon>
        <taxon>Chromera</taxon>
    </lineage>
</organism>
<gene>
    <name evidence="12" type="ORF">Cvel_8232</name>
</gene>
<evidence type="ECO:0000256" key="1">
    <source>
        <dbReference type="ARBA" id="ARBA00004123"/>
    </source>
</evidence>
<keyword evidence="8" id="KW-0804">Transcription</keyword>
<keyword evidence="9" id="KW-0539">Nucleus</keyword>
<comment type="subcellular location">
    <subcellularLocation>
        <location evidence="1">Nucleus</location>
    </subcellularLocation>
</comment>
<dbReference type="GO" id="GO:0005737">
    <property type="term" value="C:cytoplasm"/>
    <property type="evidence" value="ECO:0007669"/>
    <property type="project" value="TreeGrafter"/>
</dbReference>
<accession>A0A0G4HS84</accession>
<comment type="similarity">
    <text evidence="2">Belongs to the histone deacetylase family. HD type 2 subfamily.</text>
</comment>
<feature type="compositionally biased region" description="Basic and acidic residues" evidence="10">
    <location>
        <begin position="736"/>
        <end position="745"/>
    </location>
</feature>
<evidence type="ECO:0000259" key="11">
    <source>
        <dbReference type="Pfam" id="PF00850"/>
    </source>
</evidence>
<evidence type="ECO:0000256" key="9">
    <source>
        <dbReference type="ARBA" id="ARBA00023242"/>
    </source>
</evidence>
<feature type="compositionally biased region" description="Basic residues" evidence="10">
    <location>
        <begin position="831"/>
        <end position="842"/>
    </location>
</feature>
<feature type="compositionally biased region" description="Polar residues" evidence="10">
    <location>
        <begin position="619"/>
        <end position="642"/>
    </location>
</feature>
<keyword evidence="6" id="KW-0156">Chromatin regulator</keyword>
<evidence type="ECO:0000313" key="12">
    <source>
        <dbReference type="EMBL" id="CEM47184.1"/>
    </source>
</evidence>
<evidence type="ECO:0000256" key="2">
    <source>
        <dbReference type="ARBA" id="ARBA00007738"/>
    </source>
</evidence>
<dbReference type="GO" id="GO:0040029">
    <property type="term" value="P:epigenetic regulation of gene expression"/>
    <property type="evidence" value="ECO:0007669"/>
    <property type="project" value="TreeGrafter"/>
</dbReference>
<dbReference type="EMBL" id="CDMZ01003667">
    <property type="protein sequence ID" value="CEM47184.1"/>
    <property type="molecule type" value="Genomic_DNA"/>
</dbReference>
<dbReference type="GO" id="GO:0000118">
    <property type="term" value="C:histone deacetylase complex"/>
    <property type="evidence" value="ECO:0007669"/>
    <property type="project" value="TreeGrafter"/>
</dbReference>
<dbReference type="Gene3D" id="3.40.800.20">
    <property type="entry name" value="Histone deacetylase domain"/>
    <property type="match status" value="1"/>
</dbReference>
<dbReference type="VEuPathDB" id="CryptoDB:Cvel_8232"/>
<feature type="compositionally biased region" description="Polar residues" evidence="10">
    <location>
        <begin position="746"/>
        <end position="756"/>
    </location>
</feature>
<evidence type="ECO:0000256" key="8">
    <source>
        <dbReference type="ARBA" id="ARBA00023163"/>
    </source>
</evidence>
<dbReference type="CDD" id="cd09992">
    <property type="entry name" value="HDAC_classII"/>
    <property type="match status" value="1"/>
</dbReference>